<sequence length="655" mass="74950">MSLLKAAIVGEGVVGCSTALALIKKYPNIKVTVFHDRPFEQSCSFGPAGLFRIDNPDNKEYGRASFKWFAELYRTKSGAETGVKLVSGHIQSEDKEKLVDQESAYGDTVYNFRWLTDREINELFVEPSKYCIHYTAFAAEGNMYVPFLKRTLQQSNVKFVQRKIDDFDKLAEEEYSLIFNCAGIDGAKLAGDDNQMQPNRGVAIEIQAPWHKHFNYRDFATFTIPKTDTVVLGSVKQDGRWDMQGAKVVKEWCGLRPHRKQVRIERVEKKTKQQKPYTLIHHYGHGSNGITLGWGTALRAIELAAPEIAAKRPKKEMIDKFPTELIFEMYSFLGLRDLTQIAQTNSRLYSIAHSEKSPIRHRMQQRNSEVTIELVKSVVQPQEDHGYAFELYRIGIVSDIFEYQVDENSELNPTRIHFDNNFSVKCCNEHFDNPEKFKDELVASDYIEPHKCYKENFIVPRFEDTYFKCRNLEEALLHAKNHLIFLTSYYATVRKVKIIAEGGDSLLDSLVSIIESEDINVAPVSSAFFGAISIDSKAVFSSKLFSKGIEAITYEETAEVNKSCHEFIFPEQIRKKVYENKMNEPIKYQIHHSDGSGREEAKSIWDIMEFVPDGAIEYSEDESATLTNKSGQKFIVKLNYEPSSTEFRFSACSTN</sequence>
<dbReference type="CDD" id="cd09917">
    <property type="entry name" value="F-box_SF"/>
    <property type="match status" value="1"/>
</dbReference>
<dbReference type="OrthoDB" id="2015447at2759"/>
<dbReference type="Gene3D" id="3.40.50.720">
    <property type="entry name" value="NAD(P)-binding Rossmann-like Domain"/>
    <property type="match status" value="2"/>
</dbReference>
<dbReference type="Pfam" id="PF01266">
    <property type="entry name" value="DAO"/>
    <property type="match status" value="1"/>
</dbReference>
<dbReference type="EMBL" id="LIAE01009584">
    <property type="protein sequence ID" value="PAV69170.1"/>
    <property type="molecule type" value="Genomic_DNA"/>
</dbReference>
<evidence type="ECO:0000256" key="5">
    <source>
        <dbReference type="ARBA" id="ARBA00023002"/>
    </source>
</evidence>
<dbReference type="STRING" id="2018661.A0A2A2K5I1"/>
<dbReference type="SUPFAM" id="SSF51971">
    <property type="entry name" value="Nucleotide-binding domain"/>
    <property type="match status" value="1"/>
</dbReference>
<reference evidence="7 8" key="1">
    <citation type="journal article" date="2017" name="Curr. Biol.">
        <title>Genome architecture and evolution of a unichromosomal asexual nematode.</title>
        <authorList>
            <person name="Fradin H."/>
            <person name="Zegar C."/>
            <person name="Gutwein M."/>
            <person name="Lucas J."/>
            <person name="Kovtun M."/>
            <person name="Corcoran D."/>
            <person name="Baugh L.R."/>
            <person name="Kiontke K."/>
            <person name="Gunsalus K."/>
            <person name="Fitch D.H."/>
            <person name="Piano F."/>
        </authorList>
    </citation>
    <scope>NUCLEOTIDE SEQUENCE [LARGE SCALE GENOMIC DNA]</scope>
    <source>
        <strain evidence="7">PF1309</strain>
    </source>
</reference>
<dbReference type="PANTHER" id="PTHR11530">
    <property type="entry name" value="D-AMINO ACID OXIDASE"/>
    <property type="match status" value="1"/>
</dbReference>
<dbReference type="InterPro" id="IPR006076">
    <property type="entry name" value="FAD-dep_OxRdtase"/>
</dbReference>
<dbReference type="SUPFAM" id="SSF81383">
    <property type="entry name" value="F-box domain"/>
    <property type="match status" value="1"/>
</dbReference>
<comment type="caution">
    <text evidence="7">The sequence shown here is derived from an EMBL/GenBank/DDBJ whole genome shotgun (WGS) entry which is preliminary data.</text>
</comment>
<keyword evidence="5" id="KW-0560">Oxidoreductase</keyword>
<dbReference type="GO" id="GO:0003884">
    <property type="term" value="F:D-amino-acid oxidase activity"/>
    <property type="evidence" value="ECO:0007669"/>
    <property type="project" value="InterPro"/>
</dbReference>
<dbReference type="Proteomes" id="UP000218231">
    <property type="component" value="Unassembled WGS sequence"/>
</dbReference>
<keyword evidence="8" id="KW-1185">Reference proteome</keyword>
<dbReference type="GO" id="GO:0005737">
    <property type="term" value="C:cytoplasm"/>
    <property type="evidence" value="ECO:0007669"/>
    <property type="project" value="TreeGrafter"/>
</dbReference>
<dbReference type="Gene3D" id="3.30.9.10">
    <property type="entry name" value="D-Amino Acid Oxidase, subunit A, domain 2"/>
    <property type="match status" value="1"/>
</dbReference>
<evidence type="ECO:0000256" key="2">
    <source>
        <dbReference type="ARBA" id="ARBA00006730"/>
    </source>
</evidence>
<dbReference type="GO" id="GO:0071949">
    <property type="term" value="F:FAD binding"/>
    <property type="evidence" value="ECO:0007669"/>
    <property type="project" value="InterPro"/>
</dbReference>
<evidence type="ECO:0000256" key="3">
    <source>
        <dbReference type="ARBA" id="ARBA00022630"/>
    </source>
</evidence>
<dbReference type="InterPro" id="IPR001810">
    <property type="entry name" value="F-box_dom"/>
</dbReference>
<dbReference type="PROSITE" id="PS00677">
    <property type="entry name" value="DAO"/>
    <property type="match status" value="1"/>
</dbReference>
<comment type="similarity">
    <text evidence="2">Belongs to the DAMOX/DASOX family.</text>
</comment>
<dbReference type="PROSITE" id="PS50181">
    <property type="entry name" value="FBOX"/>
    <property type="match status" value="1"/>
</dbReference>
<evidence type="ECO:0000313" key="8">
    <source>
        <dbReference type="Proteomes" id="UP000218231"/>
    </source>
</evidence>
<protein>
    <recommendedName>
        <fullName evidence="6">F-box domain-containing protein</fullName>
    </recommendedName>
</protein>
<dbReference type="PANTHER" id="PTHR11530:SF28">
    <property type="entry name" value="D-ASPARTATE OXIDASE 1"/>
    <property type="match status" value="1"/>
</dbReference>
<feature type="domain" description="F-box" evidence="6">
    <location>
        <begin position="315"/>
        <end position="363"/>
    </location>
</feature>
<gene>
    <name evidence="7" type="ORF">WR25_20596</name>
</gene>
<keyword evidence="3" id="KW-0285">Flavoprotein</keyword>
<dbReference type="InterPro" id="IPR006181">
    <property type="entry name" value="D-amino_acid_oxidase_CS"/>
</dbReference>
<evidence type="ECO:0000256" key="1">
    <source>
        <dbReference type="ARBA" id="ARBA00001974"/>
    </source>
</evidence>
<dbReference type="InterPro" id="IPR023209">
    <property type="entry name" value="DAO"/>
</dbReference>
<dbReference type="InterPro" id="IPR036047">
    <property type="entry name" value="F-box-like_dom_sf"/>
</dbReference>
<comment type="cofactor">
    <cofactor evidence="1">
        <name>FAD</name>
        <dbReference type="ChEBI" id="CHEBI:57692"/>
    </cofactor>
</comment>
<dbReference type="GO" id="GO:0019478">
    <property type="term" value="P:D-amino acid catabolic process"/>
    <property type="evidence" value="ECO:0007669"/>
    <property type="project" value="TreeGrafter"/>
</dbReference>
<name>A0A2A2K5I1_9BILA</name>
<dbReference type="AlphaFoldDB" id="A0A2A2K5I1"/>
<evidence type="ECO:0000259" key="6">
    <source>
        <dbReference type="PROSITE" id="PS50181"/>
    </source>
</evidence>
<organism evidence="7 8">
    <name type="scientific">Diploscapter pachys</name>
    <dbReference type="NCBI Taxonomy" id="2018661"/>
    <lineage>
        <taxon>Eukaryota</taxon>
        <taxon>Metazoa</taxon>
        <taxon>Ecdysozoa</taxon>
        <taxon>Nematoda</taxon>
        <taxon>Chromadorea</taxon>
        <taxon>Rhabditida</taxon>
        <taxon>Rhabditina</taxon>
        <taxon>Rhabditomorpha</taxon>
        <taxon>Rhabditoidea</taxon>
        <taxon>Rhabditidae</taxon>
        <taxon>Diploscapter</taxon>
    </lineage>
</organism>
<proteinExistence type="inferred from homology"/>
<evidence type="ECO:0000256" key="4">
    <source>
        <dbReference type="ARBA" id="ARBA00022827"/>
    </source>
</evidence>
<accession>A0A2A2K5I1</accession>
<evidence type="ECO:0000313" key="7">
    <source>
        <dbReference type="EMBL" id="PAV69170.1"/>
    </source>
</evidence>
<keyword evidence="4" id="KW-0274">FAD</keyword>